<evidence type="ECO:0000313" key="2">
    <source>
        <dbReference type="Proteomes" id="UP001197093"/>
    </source>
</evidence>
<comment type="caution">
    <text evidence="1">The sequence shown here is derived from an EMBL/GenBank/DDBJ whole genome shotgun (WGS) entry which is preliminary data.</text>
</comment>
<dbReference type="EMBL" id="JAHCVI010000001">
    <property type="protein sequence ID" value="KAG7294181.1"/>
    <property type="molecule type" value="Genomic_DNA"/>
</dbReference>
<reference evidence="1" key="1">
    <citation type="submission" date="2023-02" db="EMBL/GenBank/DDBJ databases">
        <authorList>
            <person name="Palmer J.M."/>
        </authorList>
    </citation>
    <scope>NUCLEOTIDE SEQUENCE</scope>
    <source>
        <strain evidence="1">FW57</strain>
    </source>
</reference>
<dbReference type="Proteomes" id="UP001197093">
    <property type="component" value="Unassembled WGS sequence"/>
</dbReference>
<accession>A0AAD4I3Z7</accession>
<proteinExistence type="predicted"/>
<sequence length="153" mass="17295">MAAFLAGLLKAERNSPHRRCYGNAKPKTIFWLAIASLASQDGCWRVGKHFHTLCELIPKVFPNVRHLYIALQANIAPPRIIAATIEDRLSLVDSHILGPLEDMFRQIGPGPGKEFTVSIQAAGWYMFLEREAKLETHSHGRYLPQHYLSSKDF</sequence>
<protein>
    <submittedName>
        <fullName evidence="1">Uncharacterized protein</fullName>
    </submittedName>
</protein>
<dbReference type="AlphaFoldDB" id="A0AAD4I3Z7"/>
<evidence type="ECO:0000313" key="1">
    <source>
        <dbReference type="EMBL" id="KAG7294181.1"/>
    </source>
</evidence>
<gene>
    <name evidence="1" type="ORF">NEMBOFW57_004251</name>
</gene>
<name>A0AAD4I3Z7_9PEZI</name>
<organism evidence="1 2">
    <name type="scientific">Staphylotrichum longicolle</name>
    <dbReference type="NCBI Taxonomy" id="669026"/>
    <lineage>
        <taxon>Eukaryota</taxon>
        <taxon>Fungi</taxon>
        <taxon>Dikarya</taxon>
        <taxon>Ascomycota</taxon>
        <taxon>Pezizomycotina</taxon>
        <taxon>Sordariomycetes</taxon>
        <taxon>Sordariomycetidae</taxon>
        <taxon>Sordariales</taxon>
        <taxon>Chaetomiaceae</taxon>
        <taxon>Staphylotrichum</taxon>
    </lineage>
</organism>
<keyword evidence="2" id="KW-1185">Reference proteome</keyword>